<keyword evidence="3" id="KW-1185">Reference proteome</keyword>
<dbReference type="AlphaFoldDB" id="A0A482XB65"/>
<sequence length="172" mass="17906">MKTMEALDNPSYFSLAGAAAPAHESKFSLLRRRGLGSGAGGGTASLTLPSAGRRSSLRTLVLGSPRPRDLAPEQRPGHRRRASSSASDLLPPPPALPTAASDDDGDVFVTGEATYYNLTPASASTASRRRHSIGTFLRTAASAAASASAHAEPAHSLRKRCDKCTHKPAGEF</sequence>
<name>A0A482XB65_LAOST</name>
<evidence type="ECO:0000313" key="2">
    <source>
        <dbReference type="EMBL" id="RZF42937.1"/>
    </source>
</evidence>
<accession>A0A482XB65</accession>
<evidence type="ECO:0000256" key="1">
    <source>
        <dbReference type="SAM" id="MobiDB-lite"/>
    </source>
</evidence>
<evidence type="ECO:0000313" key="3">
    <source>
        <dbReference type="Proteomes" id="UP000291343"/>
    </source>
</evidence>
<dbReference type="InParanoid" id="A0A482XB65"/>
<dbReference type="EMBL" id="QKKF02013694">
    <property type="protein sequence ID" value="RZF42937.1"/>
    <property type="molecule type" value="Genomic_DNA"/>
</dbReference>
<feature type="compositionally biased region" description="Basic and acidic residues" evidence="1">
    <location>
        <begin position="66"/>
        <end position="76"/>
    </location>
</feature>
<comment type="caution">
    <text evidence="2">The sequence shown here is derived from an EMBL/GenBank/DDBJ whole genome shotgun (WGS) entry which is preliminary data.</text>
</comment>
<protein>
    <submittedName>
        <fullName evidence="2">Uncharacterized protein</fullName>
    </submittedName>
</protein>
<feature type="region of interest" description="Disordered" evidence="1">
    <location>
        <begin position="55"/>
        <end position="105"/>
    </location>
</feature>
<proteinExistence type="predicted"/>
<reference evidence="2 3" key="1">
    <citation type="journal article" date="2017" name="Gigascience">
        <title>Genome sequence of the small brown planthopper, Laodelphax striatellus.</title>
        <authorList>
            <person name="Zhu J."/>
            <person name="Jiang F."/>
            <person name="Wang X."/>
            <person name="Yang P."/>
            <person name="Bao Y."/>
            <person name="Zhao W."/>
            <person name="Wang W."/>
            <person name="Lu H."/>
            <person name="Wang Q."/>
            <person name="Cui N."/>
            <person name="Li J."/>
            <person name="Chen X."/>
            <person name="Luo L."/>
            <person name="Yu J."/>
            <person name="Kang L."/>
            <person name="Cui F."/>
        </authorList>
    </citation>
    <scope>NUCLEOTIDE SEQUENCE [LARGE SCALE GENOMIC DNA]</scope>
    <source>
        <strain evidence="2">Lst14</strain>
    </source>
</reference>
<gene>
    <name evidence="2" type="ORF">LSTR_LSTR000560</name>
</gene>
<organism evidence="2 3">
    <name type="scientific">Laodelphax striatellus</name>
    <name type="common">Small brown planthopper</name>
    <name type="synonym">Delphax striatella</name>
    <dbReference type="NCBI Taxonomy" id="195883"/>
    <lineage>
        <taxon>Eukaryota</taxon>
        <taxon>Metazoa</taxon>
        <taxon>Ecdysozoa</taxon>
        <taxon>Arthropoda</taxon>
        <taxon>Hexapoda</taxon>
        <taxon>Insecta</taxon>
        <taxon>Pterygota</taxon>
        <taxon>Neoptera</taxon>
        <taxon>Paraneoptera</taxon>
        <taxon>Hemiptera</taxon>
        <taxon>Auchenorrhyncha</taxon>
        <taxon>Fulgoroidea</taxon>
        <taxon>Delphacidae</taxon>
        <taxon>Criomorphinae</taxon>
        <taxon>Laodelphax</taxon>
    </lineage>
</organism>
<dbReference type="Proteomes" id="UP000291343">
    <property type="component" value="Unassembled WGS sequence"/>
</dbReference>